<dbReference type="Proteomes" id="UP000706031">
    <property type="component" value="Unassembled WGS sequence"/>
</dbReference>
<evidence type="ECO:0000313" key="3">
    <source>
        <dbReference type="EMBL" id="MBY0207076.1"/>
    </source>
</evidence>
<dbReference type="PROSITE" id="PS50104">
    <property type="entry name" value="TIR"/>
    <property type="match status" value="1"/>
</dbReference>
<dbReference type="SUPFAM" id="SSF52200">
    <property type="entry name" value="Toll/Interleukin receptor TIR domain"/>
    <property type="match status" value="1"/>
</dbReference>
<feature type="domain" description="TIR" evidence="2">
    <location>
        <begin position="1"/>
        <end position="134"/>
    </location>
</feature>
<evidence type="ECO:0000259" key="2">
    <source>
        <dbReference type="PROSITE" id="PS50104"/>
    </source>
</evidence>
<protein>
    <submittedName>
        <fullName evidence="3">Toll/interleukin-1 receptor domain-containing protein</fullName>
    </submittedName>
</protein>
<keyword evidence="3" id="KW-0675">Receptor</keyword>
<evidence type="ECO:0000256" key="1">
    <source>
        <dbReference type="SAM" id="Coils"/>
    </source>
</evidence>
<keyword evidence="1" id="KW-0175">Coiled coil</keyword>
<sequence length="348" mass="39957">MTKIFISHASADRELVNPLMDLLQTQFDLRRENFFNTSDQQLRVGGNWVEQIRNGMQEADLIMPIFTPSYFQSVFCLCELGAAWVNEENLVPLIVPPLTYRALDDTPYRAITQTISLGNEEGLSQLWDAFIDRGIGQKPNMTRFMSRTKTFQTTVLAPFITEMGSREVVTAGLVKELRADLDSTKGAYEEVENELDILRAENVRLRQMKDAQDVQVMDDEKMDEWETFMRAVEDVHDSIGSLSKTMQSALYNTFKGSPYITSDQFVKSELGKLESEGLMKWEDGWFADHEHPTVEQAINSLDKLSTVMKDSKEILEERFKREYPGTRFGLQFSPFWVNLFEATIFASD</sequence>
<name>A0ABS7KST5_9BACL</name>
<dbReference type="SMART" id="SM00255">
    <property type="entry name" value="TIR"/>
    <property type="match status" value="1"/>
</dbReference>
<comment type="caution">
    <text evidence="3">The sequence shown here is derived from an EMBL/GenBank/DDBJ whole genome shotgun (WGS) entry which is preliminary data.</text>
</comment>
<evidence type="ECO:0000313" key="4">
    <source>
        <dbReference type="Proteomes" id="UP000706031"/>
    </source>
</evidence>
<keyword evidence="4" id="KW-1185">Reference proteome</keyword>
<dbReference type="Gene3D" id="3.40.50.10140">
    <property type="entry name" value="Toll/interleukin-1 receptor homology (TIR) domain"/>
    <property type="match status" value="1"/>
</dbReference>
<proteinExistence type="predicted"/>
<dbReference type="EMBL" id="JACLIC010000056">
    <property type="protein sequence ID" value="MBY0207076.1"/>
    <property type="molecule type" value="Genomic_DNA"/>
</dbReference>
<dbReference type="InterPro" id="IPR035897">
    <property type="entry name" value="Toll_tir_struct_dom_sf"/>
</dbReference>
<feature type="coiled-coil region" evidence="1">
    <location>
        <begin position="174"/>
        <end position="208"/>
    </location>
</feature>
<dbReference type="RefSeq" id="WP_221791675.1">
    <property type="nucleotide sequence ID" value="NZ_JACLIC010000056.1"/>
</dbReference>
<gene>
    <name evidence="3" type="ORF">H7T88_27995</name>
</gene>
<organism evidence="3 4">
    <name type="scientific">Paenibacillus cucumis</name>
    <name type="common">ex Kampfer et al. 2016</name>
    <dbReference type="NCBI Taxonomy" id="1776858"/>
    <lineage>
        <taxon>Bacteria</taxon>
        <taxon>Bacillati</taxon>
        <taxon>Bacillota</taxon>
        <taxon>Bacilli</taxon>
        <taxon>Bacillales</taxon>
        <taxon>Paenibacillaceae</taxon>
        <taxon>Paenibacillus</taxon>
    </lineage>
</organism>
<accession>A0ABS7KST5</accession>
<reference evidence="3 4" key="1">
    <citation type="submission" date="2020-08" db="EMBL/GenBank/DDBJ databases">
        <title>Fungal Genomes of the International Space Station.</title>
        <authorList>
            <person name="Seuylemezian A."/>
            <person name="Singh N.K."/>
            <person name="Wood J."/>
            <person name="Venkateswaran K."/>
        </authorList>
    </citation>
    <scope>NUCLEOTIDE SEQUENCE [LARGE SCALE GENOMIC DNA]</scope>
    <source>
        <strain evidence="3 4">S/N-304-OC-R4</strain>
    </source>
</reference>
<dbReference type="Pfam" id="PF13676">
    <property type="entry name" value="TIR_2"/>
    <property type="match status" value="1"/>
</dbReference>
<dbReference type="InterPro" id="IPR000157">
    <property type="entry name" value="TIR_dom"/>
</dbReference>